<dbReference type="Proteomes" id="UP000299211">
    <property type="component" value="Unassembled WGS sequence"/>
</dbReference>
<name>A0A4D4M9N7_STRAX</name>
<evidence type="ECO:0000313" key="3">
    <source>
        <dbReference type="Proteomes" id="UP000299211"/>
    </source>
</evidence>
<organism evidence="1 4">
    <name type="scientific">Streptomyces avermitilis</name>
    <dbReference type="NCBI Taxonomy" id="33903"/>
    <lineage>
        <taxon>Bacteria</taxon>
        <taxon>Bacillati</taxon>
        <taxon>Actinomycetota</taxon>
        <taxon>Actinomycetes</taxon>
        <taxon>Kitasatosporales</taxon>
        <taxon>Streptomycetaceae</taxon>
        <taxon>Streptomyces</taxon>
    </lineage>
</organism>
<evidence type="ECO:0000313" key="1">
    <source>
        <dbReference type="EMBL" id="GDY68592.1"/>
    </source>
</evidence>
<evidence type="ECO:0000313" key="4">
    <source>
        <dbReference type="Proteomes" id="UP000302139"/>
    </source>
</evidence>
<comment type="caution">
    <text evidence="1">The sequence shown here is derived from an EMBL/GenBank/DDBJ whole genome shotgun (WGS) entry which is preliminary data.</text>
</comment>
<dbReference type="Proteomes" id="UP000302139">
    <property type="component" value="Unassembled WGS sequence"/>
</dbReference>
<sequence length="113" mass="12743">MKPARLEKCLKHRYPTRLLRCAAELFVALRNKVEHRYEHGLKNTSEEGVLCDGTSVEPVLCARRWAVVGTHTAHDVRLQTLLSPAFTPMARCCDPVGVRGRACRCGWVNTQMP</sequence>
<protein>
    <submittedName>
        <fullName evidence="1">Uncharacterized protein</fullName>
    </submittedName>
</protein>
<reference evidence="1 4" key="2">
    <citation type="submission" date="2019-04" db="EMBL/GenBank/DDBJ databases">
        <title>Draft genome sequences of Streptomyces avermitilis NBRC 14893.</title>
        <authorList>
            <person name="Komaki H."/>
            <person name="Tamura T."/>
            <person name="Hosoyama A."/>
        </authorList>
    </citation>
    <scope>NUCLEOTIDE SEQUENCE [LARGE SCALE GENOMIC DNA]</scope>
    <source>
        <strain evidence="1 4">NBRC 14893</strain>
    </source>
</reference>
<dbReference type="EMBL" id="BJHY01000001">
    <property type="protein sequence ID" value="GDY71034.1"/>
    <property type="molecule type" value="Genomic_DNA"/>
</dbReference>
<accession>A0A4D4M9N7</accession>
<dbReference type="EMBL" id="BJHX01000001">
    <property type="protein sequence ID" value="GDY68592.1"/>
    <property type="molecule type" value="Genomic_DNA"/>
</dbReference>
<dbReference type="AlphaFoldDB" id="A0A4D4M9N7"/>
<proteinExistence type="predicted"/>
<evidence type="ECO:0000313" key="2">
    <source>
        <dbReference type="EMBL" id="GDY71034.1"/>
    </source>
</evidence>
<reference evidence="2 3" key="1">
    <citation type="submission" date="2019-04" db="EMBL/GenBank/DDBJ databases">
        <title>Draft genome sequences of Streptomyces avermitilis ATCC 31267.</title>
        <authorList>
            <person name="Komaki H."/>
            <person name="Tamura T."/>
            <person name="Hosoyama A."/>
        </authorList>
    </citation>
    <scope>NUCLEOTIDE SEQUENCE [LARGE SCALE GENOMIC DNA]</scope>
    <source>
        <strain evidence="2 3">ATCC 31267</strain>
    </source>
</reference>
<gene>
    <name evidence="1" type="ORF">SAV14893_079850</name>
    <name evidence="2" type="ORF">SAV31267_005190</name>
</gene>